<dbReference type="Proteomes" id="UP000076482">
    <property type="component" value="Unassembled WGS sequence"/>
</dbReference>
<dbReference type="EMBL" id="LJKE01000020">
    <property type="protein sequence ID" value="KZD71144.1"/>
    <property type="molecule type" value="Genomic_DNA"/>
</dbReference>
<gene>
    <name evidence="1" type="ORF">B4088_0874</name>
</gene>
<organism evidence="1 2">
    <name type="scientific">Bacillus cereus</name>
    <dbReference type="NCBI Taxonomy" id="1396"/>
    <lineage>
        <taxon>Bacteria</taxon>
        <taxon>Bacillati</taxon>
        <taxon>Bacillota</taxon>
        <taxon>Bacilli</taxon>
        <taxon>Bacillales</taxon>
        <taxon>Bacillaceae</taxon>
        <taxon>Bacillus</taxon>
        <taxon>Bacillus cereus group</taxon>
    </lineage>
</organism>
<sequence>MKYFKLTIQKLNRNTAELVLGYNVDEDTLRSFYEGMYPGCNIISVEEDDFQTRHNANKVRQKEDRDKLSKVQRDQLYMTDRLIMWKEFLDIQIKTGMECYKVHFNQSDREVFLAPCKQSAEKIIAAKHNVPVNFIELIDVEKEIDRTEQSLMRFKGQIAFWEDKFKRRANTMRKCEYEYHKSMFKEDIKIAI</sequence>
<name>A0A161R5W4_BACCE</name>
<dbReference type="PATRIC" id="fig|1396.535.peg.941"/>
<dbReference type="AlphaFoldDB" id="A0A161R5W4"/>
<dbReference type="RefSeq" id="WP_063260044.1">
    <property type="nucleotide sequence ID" value="NZ_LJKE01000020.1"/>
</dbReference>
<evidence type="ECO:0000313" key="2">
    <source>
        <dbReference type="Proteomes" id="UP000076482"/>
    </source>
</evidence>
<reference evidence="1 2" key="1">
    <citation type="submission" date="2015-09" db="EMBL/GenBank/DDBJ databases">
        <title>Bacillus cereus food isolates.</title>
        <authorList>
            <person name="Boekhorst J."/>
        </authorList>
    </citation>
    <scope>NUCLEOTIDE SEQUENCE [LARGE SCALE GENOMIC DNA]</scope>
    <source>
        <strain evidence="1 2">B4088</strain>
    </source>
</reference>
<evidence type="ECO:0000313" key="1">
    <source>
        <dbReference type="EMBL" id="KZD71144.1"/>
    </source>
</evidence>
<protein>
    <submittedName>
        <fullName evidence="1">Uncharacterized protein</fullName>
    </submittedName>
</protein>
<accession>A0A161R5W4</accession>
<comment type="caution">
    <text evidence="1">The sequence shown here is derived from an EMBL/GenBank/DDBJ whole genome shotgun (WGS) entry which is preliminary data.</text>
</comment>
<proteinExistence type="predicted"/>